<sequence length="123" mass="14155">MAAKHNFRKLTIWKEGIELTKETYLTTNTFPKSETYSLTSQLQRAAISIPSNIAEGTAKRTDKHFLRYLGNALGSAFEWETQLIIALEVGYISNERFKHLEIKIQSIQGMITRFMENLEKNIS</sequence>
<dbReference type="EMBL" id="JAIRBB010000009">
    <property type="protein sequence ID" value="MCG2431553.1"/>
    <property type="molecule type" value="Genomic_DNA"/>
</dbReference>
<dbReference type="InterPro" id="IPR036583">
    <property type="entry name" value="23S_rRNA_IVS_sf"/>
</dbReference>
<gene>
    <name evidence="1" type="ORF">K8344_10520</name>
</gene>
<name>A0A9X1R121_9FLAO</name>
<accession>A0A9X1R121</accession>
<dbReference type="Proteomes" id="UP001139462">
    <property type="component" value="Unassembled WGS sequence"/>
</dbReference>
<reference evidence="1" key="1">
    <citation type="submission" date="2021-09" db="EMBL/GenBank/DDBJ databases">
        <title>Genome of Aequorivita sp. strain F64183.</title>
        <authorList>
            <person name="Wang Y."/>
        </authorList>
    </citation>
    <scope>NUCLEOTIDE SEQUENCE</scope>
    <source>
        <strain evidence="1">F64183</strain>
    </source>
</reference>
<dbReference type="AlphaFoldDB" id="A0A9X1R121"/>
<dbReference type="Pfam" id="PF05635">
    <property type="entry name" value="23S_rRNA_IVP"/>
    <property type="match status" value="1"/>
</dbReference>
<protein>
    <submittedName>
        <fullName evidence="1">Four helix bundle protein</fullName>
    </submittedName>
</protein>
<dbReference type="RefSeq" id="WP_237608652.1">
    <property type="nucleotide sequence ID" value="NZ_JAIRBB010000009.1"/>
</dbReference>
<dbReference type="CDD" id="cd16377">
    <property type="entry name" value="23S_rRNA_IVP_like"/>
    <property type="match status" value="1"/>
</dbReference>
<dbReference type="PANTHER" id="PTHR38471">
    <property type="entry name" value="FOUR HELIX BUNDLE PROTEIN"/>
    <property type="match status" value="1"/>
</dbReference>
<dbReference type="PANTHER" id="PTHR38471:SF2">
    <property type="entry name" value="FOUR HELIX BUNDLE PROTEIN"/>
    <property type="match status" value="1"/>
</dbReference>
<keyword evidence="2" id="KW-1185">Reference proteome</keyword>
<dbReference type="Gene3D" id="1.20.1440.60">
    <property type="entry name" value="23S rRNA-intervening sequence"/>
    <property type="match status" value="1"/>
</dbReference>
<evidence type="ECO:0000313" key="1">
    <source>
        <dbReference type="EMBL" id="MCG2431553.1"/>
    </source>
</evidence>
<organism evidence="1 2">
    <name type="scientific">Aequorivita xiaoshiensis</name>
    <dbReference type="NCBI Taxonomy" id="2874476"/>
    <lineage>
        <taxon>Bacteria</taxon>
        <taxon>Pseudomonadati</taxon>
        <taxon>Bacteroidota</taxon>
        <taxon>Flavobacteriia</taxon>
        <taxon>Flavobacteriales</taxon>
        <taxon>Flavobacteriaceae</taxon>
        <taxon>Aequorivita</taxon>
    </lineage>
</organism>
<dbReference type="NCBIfam" id="TIGR02436">
    <property type="entry name" value="four helix bundle protein"/>
    <property type="match status" value="1"/>
</dbReference>
<evidence type="ECO:0000313" key="2">
    <source>
        <dbReference type="Proteomes" id="UP001139462"/>
    </source>
</evidence>
<dbReference type="InterPro" id="IPR012657">
    <property type="entry name" value="23S_rRNA-intervening_sequence"/>
</dbReference>
<dbReference type="SUPFAM" id="SSF158446">
    <property type="entry name" value="IVS-encoded protein-like"/>
    <property type="match status" value="1"/>
</dbReference>
<proteinExistence type="predicted"/>
<comment type="caution">
    <text evidence="1">The sequence shown here is derived from an EMBL/GenBank/DDBJ whole genome shotgun (WGS) entry which is preliminary data.</text>
</comment>